<comment type="similarity">
    <text evidence="4">Belongs to the cytochrome P450 family.</text>
</comment>
<evidence type="ECO:0000256" key="1">
    <source>
        <dbReference type="ARBA" id="ARBA00001971"/>
    </source>
</evidence>
<feature type="non-terminal residue" evidence="15">
    <location>
        <position position="1"/>
    </location>
</feature>
<gene>
    <name evidence="15" type="ORF">JZ751_013352</name>
</gene>
<dbReference type="InterPro" id="IPR017972">
    <property type="entry name" value="Cyt_P450_CS"/>
</dbReference>
<evidence type="ECO:0000256" key="3">
    <source>
        <dbReference type="ARBA" id="ARBA00004586"/>
    </source>
</evidence>
<feature type="transmembrane region" description="Helical" evidence="14">
    <location>
        <begin position="15"/>
        <end position="33"/>
    </location>
</feature>
<evidence type="ECO:0000256" key="6">
    <source>
        <dbReference type="ARBA" id="ARBA00022723"/>
    </source>
</evidence>
<dbReference type="GO" id="GO:0005789">
    <property type="term" value="C:endoplasmic reticulum membrane"/>
    <property type="evidence" value="ECO:0007669"/>
    <property type="project" value="UniProtKB-SubCell"/>
</dbReference>
<dbReference type="GO" id="GO:0006805">
    <property type="term" value="P:xenobiotic metabolic process"/>
    <property type="evidence" value="ECO:0007669"/>
    <property type="project" value="TreeGrafter"/>
</dbReference>
<evidence type="ECO:0000256" key="2">
    <source>
        <dbReference type="ARBA" id="ARBA00004524"/>
    </source>
</evidence>
<protein>
    <submittedName>
        <fullName evidence="15">Uncharacterized protein</fullName>
    </submittedName>
</protein>
<reference evidence="15" key="1">
    <citation type="thesis" date="2021" institute="BYU ScholarsArchive" country="Provo, UT, USA">
        <title>Applications of and Algorithms for Genome Assembly and Genomic Analyses with an Emphasis on Marine Teleosts.</title>
        <authorList>
            <person name="Pickett B.D."/>
        </authorList>
    </citation>
    <scope>NUCLEOTIDE SEQUENCE</scope>
    <source>
        <strain evidence="15">HI-2016</strain>
    </source>
</reference>
<dbReference type="FunFam" id="1.10.630.10:FF:000208">
    <property type="entry name" value="Cytochrome P450, family 2, subfamily k, polypeptide 20"/>
    <property type="match status" value="1"/>
</dbReference>
<dbReference type="EMBL" id="JAFBMS010000211">
    <property type="protein sequence ID" value="KAG9333180.1"/>
    <property type="molecule type" value="Genomic_DNA"/>
</dbReference>
<name>A0A8T2N175_9TELE</name>
<evidence type="ECO:0000313" key="15">
    <source>
        <dbReference type="EMBL" id="KAG9333180.1"/>
    </source>
</evidence>
<dbReference type="PRINTS" id="PR00463">
    <property type="entry name" value="EP450I"/>
</dbReference>
<keyword evidence="9" id="KW-0560">Oxidoreductase</keyword>
<dbReference type="InterPro" id="IPR050182">
    <property type="entry name" value="Cytochrome_P450_fam2"/>
</dbReference>
<keyword evidence="7" id="KW-0256">Endoplasmic reticulum</keyword>
<evidence type="ECO:0000256" key="11">
    <source>
        <dbReference type="ARBA" id="ARBA00023033"/>
    </source>
</evidence>
<accession>A0A8T2N175</accession>
<dbReference type="OrthoDB" id="2789670at2759"/>
<evidence type="ECO:0000256" key="12">
    <source>
        <dbReference type="ARBA" id="ARBA00023136"/>
    </source>
</evidence>
<dbReference type="Gene3D" id="1.10.630.10">
    <property type="entry name" value="Cytochrome P450"/>
    <property type="match status" value="4"/>
</dbReference>
<evidence type="ECO:0000256" key="5">
    <source>
        <dbReference type="ARBA" id="ARBA00022617"/>
    </source>
</evidence>
<comment type="subcellular location">
    <subcellularLocation>
        <location evidence="3">Endoplasmic reticulum membrane</location>
    </subcellularLocation>
    <subcellularLocation>
        <location evidence="2">Microsome membrane</location>
    </subcellularLocation>
</comment>
<keyword evidence="16" id="KW-1185">Reference proteome</keyword>
<dbReference type="PRINTS" id="PR00385">
    <property type="entry name" value="P450"/>
</dbReference>
<dbReference type="FunFam" id="1.10.630.10:FF:000010">
    <property type="entry name" value="cytochrome P450 2W1 isoform X2"/>
    <property type="match status" value="3"/>
</dbReference>
<evidence type="ECO:0000256" key="9">
    <source>
        <dbReference type="ARBA" id="ARBA00023002"/>
    </source>
</evidence>
<dbReference type="Pfam" id="PF00067">
    <property type="entry name" value="p450"/>
    <property type="match status" value="4"/>
</dbReference>
<dbReference type="GO" id="GO:0046222">
    <property type="term" value="P:aflatoxin metabolic process"/>
    <property type="evidence" value="ECO:0007669"/>
    <property type="project" value="UniProtKB-ARBA"/>
</dbReference>
<feature type="binding site" description="axial binding residue" evidence="13">
    <location>
        <position position="953"/>
    </location>
    <ligand>
        <name>heme</name>
        <dbReference type="ChEBI" id="CHEBI:30413"/>
    </ligand>
    <ligandPart>
        <name>Fe</name>
        <dbReference type="ChEBI" id="CHEBI:18248"/>
    </ligandPart>
</feature>
<dbReference type="GO" id="GO:0020037">
    <property type="term" value="F:heme binding"/>
    <property type="evidence" value="ECO:0007669"/>
    <property type="project" value="InterPro"/>
</dbReference>
<dbReference type="PANTHER" id="PTHR24300:SF319">
    <property type="entry name" value="CYTOCHROME P450, FAMILY 2, SUBFAMILY AC, POLYPEPTIDE 1"/>
    <property type="match status" value="1"/>
</dbReference>
<keyword evidence="12 14" id="KW-0472">Membrane</keyword>
<dbReference type="GO" id="GO:0005506">
    <property type="term" value="F:iron ion binding"/>
    <property type="evidence" value="ECO:0007669"/>
    <property type="project" value="InterPro"/>
</dbReference>
<keyword evidence="8" id="KW-0492">Microsome</keyword>
<dbReference type="InterPro" id="IPR002401">
    <property type="entry name" value="Cyt_P450_E_grp-I"/>
</dbReference>
<keyword evidence="6 13" id="KW-0479">Metal-binding</keyword>
<comment type="cofactor">
    <cofactor evidence="1 13">
        <name>heme</name>
        <dbReference type="ChEBI" id="CHEBI:30413"/>
    </cofactor>
</comment>
<evidence type="ECO:0000313" key="16">
    <source>
        <dbReference type="Proteomes" id="UP000824540"/>
    </source>
</evidence>
<dbReference type="SUPFAM" id="SSF48264">
    <property type="entry name" value="Cytochrome P450"/>
    <property type="match status" value="4"/>
</dbReference>
<dbReference type="InterPro" id="IPR036396">
    <property type="entry name" value="Cyt_P450_sf"/>
</dbReference>
<keyword evidence="14" id="KW-1133">Transmembrane helix</keyword>
<dbReference type="Proteomes" id="UP000824540">
    <property type="component" value="Unassembled WGS sequence"/>
</dbReference>
<evidence type="ECO:0000256" key="14">
    <source>
        <dbReference type="SAM" id="Phobius"/>
    </source>
</evidence>
<sequence length="1873" mass="210655">MMVSLRELLLETPPPLALLGLVLVLVLVLFYAFSSGHRVHRETPGPQPLPLLGNLLLLDLKKPYVSLNELSKKYGPVFSVYLGPKKVVVLAGYKTVKQALVNFAEEFGDRDIPPIFRDNYQGYGVMLANGDSWKEMRRFSLSTLRDFGMGKRGSEEKIVEETRHLIKVFEQFKGEPFDTAQPVNYCVSNVISAIVYGSRFDYADPFFQKMVSSANENIRLLGSAEVQNLETNIESFKGLVRELQDTLSPQDRRGLVDSFLIRQQEETGQPGSNFHNNNLIMTIGNLFAAGTDTTGATLRWSLLLMAKYPHIQDRVQEELSWVIGDREPQIEDRKDLPYTNAVIHETQRLANILPISVPHTTSCDVTFQGFFIKKGTTVIPLLTSVLHDESEWETPHSFNPAHFLDEEGCFVKRDAFMPFSAGRRACLGESLARMELFLFFTFLLQKFRFLPPPGVAEEQLDLTPAVGFTLNPSPHLLPAEKRRAMTVNLITCQPHALLPLTEFTGEMTVSLRELLLETPPPWALLGLVLVLFLFYAFSSGYRVHREPPGPQPLPLLGNLLLLDLKKPYVSLNELSKKYGPVFTVKFGPKKVVVLAGYKTVKQALVNFAEEFGDRDITPIMQDSSQGYGVLFANGDSWKEMRRFSLSTLRDFGMGKRGSEEKITEEARYLIEVFENFKGEPFDTARPVNYSVSNVISSIVYGSRFDYADPFFQKMVHRANENIRLSGTTELQSAVRGEMALACQGLGSSRARMLKNLETSIESFKGLVRELQDTLSPQDRRGLVDSFLIRQQEETGQPGSNFHNNNLIMTIGNLFAAGTDTTGATLRWSLLLMAKYPHIQDRVQEELSRVIGDREPQVEDRKDLPYTNAVIHETQRLANILPISVPHTTSCDVTFQGFFIKKGTTVIPLLTSVLHDESEWETPHSFNPAHFLDEEGCFIKRDAFMPFSAGRRACLGESLARMELFLFFTFLLQKFRFLPPPGVAEEELDLTPAVGFTLNPSPHLLCATSRKAPCHDVGIVTGQPHDMPAPCPSSLEYAAPLTESTGEMMVSLRELLLETPPPLALLGLVLVLVLFYAFSSGYRVHREPPGPRPLPLLGNLLLLDLKKPYVSLNELSKKYGPVFTVKFGPKKVVVLAGYKTVKQALVNFAEEFGDRDIPPILQDSFQGYGVLFANGDSWKEMRRFSLSTLRDFGMGKRGSEEKIMEEARYLIEVFEKFKGEPFDTAWPVNYSVSNVISSIVYGSRFDYADPSFQKMVHRANENIRLSGTTELQSAVRGEMALACQGLGSSRARMLKNLETSIESFKGLVRELQDTLSPQDRRGLVDSFLIRQQEETGQPGSNFHNNNLIMTIGNLFAAGTDTTGATLRWSLLLMAKYPHIQDRVQEELSRVIGDREPQVEDRKDLPYTNAVIHETQRLANILPISVPHTTSCDVTFQGFFIKKGTTVIPLLTSVLHDESEWETPHSFNPAHFLDEEGCFIKRDAFMPFSAGRRACLGESLARMELFLFFTFLLQKFRFLPPPGVAEEELDLTPAVGFTLNPSPHLLCATSRKAPCHDVGIVTGQPHDMPAPCPSSLEYAAPLTESTGEMMVSLRELLLETPPPLALLGLVLVLVLFYAFSSGYRVHREPPGPRPLPLLGNLLLLDLKKPYVSLNELSKKYGPVFTVKFGPKKVVVLAGYKTVKQALVNFAEEFGDRDIPPILQDSFQGYGVLFANGDSWKEMRRFSLSTLRDFGMGKRGSEEKIMEEARYLIEVFEKFKGEPFDTARPVNYSVSNVISSIVYGSRFDYADPSFQKMVHRANENIRLSGTTELQVYNLFPWLGRFFGRWLTNRAQVLKNLQTNIESFKGLVRELQDTLSPQDRRGLVDSFLIRQQE</sequence>
<dbReference type="PROSITE" id="PS00086">
    <property type="entry name" value="CYTOCHROME_P450"/>
    <property type="match status" value="3"/>
</dbReference>
<keyword evidence="11" id="KW-0503">Monooxygenase</keyword>
<dbReference type="PANTHER" id="PTHR24300">
    <property type="entry name" value="CYTOCHROME P450 508A4-RELATED"/>
    <property type="match status" value="1"/>
</dbReference>
<dbReference type="InterPro" id="IPR001128">
    <property type="entry name" value="Cyt_P450"/>
</dbReference>
<keyword evidence="14" id="KW-0812">Transmembrane</keyword>
<evidence type="ECO:0000256" key="10">
    <source>
        <dbReference type="ARBA" id="ARBA00023004"/>
    </source>
</evidence>
<evidence type="ECO:0000256" key="4">
    <source>
        <dbReference type="ARBA" id="ARBA00010617"/>
    </source>
</evidence>
<dbReference type="GO" id="GO:0016712">
    <property type="term" value="F:oxidoreductase activity, acting on paired donors, with incorporation or reduction of molecular oxygen, reduced flavin or flavoprotein as one donor, and incorporation of one atom of oxygen"/>
    <property type="evidence" value="ECO:0007669"/>
    <property type="project" value="TreeGrafter"/>
</dbReference>
<dbReference type="GO" id="GO:0006082">
    <property type="term" value="P:organic acid metabolic process"/>
    <property type="evidence" value="ECO:0007669"/>
    <property type="project" value="TreeGrafter"/>
</dbReference>
<organism evidence="15 16">
    <name type="scientific">Albula glossodonta</name>
    <name type="common">roundjaw bonefish</name>
    <dbReference type="NCBI Taxonomy" id="121402"/>
    <lineage>
        <taxon>Eukaryota</taxon>
        <taxon>Metazoa</taxon>
        <taxon>Chordata</taxon>
        <taxon>Craniata</taxon>
        <taxon>Vertebrata</taxon>
        <taxon>Euteleostomi</taxon>
        <taxon>Actinopterygii</taxon>
        <taxon>Neopterygii</taxon>
        <taxon>Teleostei</taxon>
        <taxon>Albuliformes</taxon>
        <taxon>Albulidae</taxon>
        <taxon>Albula</taxon>
    </lineage>
</organism>
<evidence type="ECO:0000256" key="8">
    <source>
        <dbReference type="ARBA" id="ARBA00022848"/>
    </source>
</evidence>
<evidence type="ECO:0000256" key="7">
    <source>
        <dbReference type="ARBA" id="ARBA00022824"/>
    </source>
</evidence>
<proteinExistence type="inferred from homology"/>
<keyword evidence="5 13" id="KW-0349">Heme</keyword>
<keyword evidence="10 13" id="KW-0408">Iron</keyword>
<comment type="caution">
    <text evidence="15">The sequence shown here is derived from an EMBL/GenBank/DDBJ whole genome shotgun (WGS) entry which is preliminary data.</text>
</comment>
<evidence type="ECO:0000256" key="13">
    <source>
        <dbReference type="PIRSR" id="PIRSR602401-1"/>
    </source>
</evidence>